<protein>
    <submittedName>
        <fullName evidence="2">Uncharacterized protein</fullName>
    </submittedName>
</protein>
<feature type="transmembrane region" description="Helical" evidence="1">
    <location>
        <begin position="110"/>
        <end position="132"/>
    </location>
</feature>
<dbReference type="STRING" id="1336337.A0A3N4JL81"/>
<sequence length="158" mass="18001">MCLFCHPGENQSVYYSSHKKAHGFQFQSIMTPDGIMSSLHRLFYLYGDQAYWPAFGILGPYQSSVPGAALSYTEEAANLLMSSTRILVEWGFDLNVNLWGINNYKKGSKIMSSLIAAYYLVSTLLTNIYTCFKRRNIVSDKFNCPPPSLEDYVHSIYY</sequence>
<gene>
    <name evidence="2" type="ORF">L873DRAFT_1910797</name>
</gene>
<evidence type="ECO:0000313" key="2">
    <source>
        <dbReference type="EMBL" id="RPA99009.1"/>
    </source>
</evidence>
<keyword evidence="1" id="KW-1133">Transmembrane helix</keyword>
<organism evidence="2 3">
    <name type="scientific">Choiromyces venosus 120613-1</name>
    <dbReference type="NCBI Taxonomy" id="1336337"/>
    <lineage>
        <taxon>Eukaryota</taxon>
        <taxon>Fungi</taxon>
        <taxon>Dikarya</taxon>
        <taxon>Ascomycota</taxon>
        <taxon>Pezizomycotina</taxon>
        <taxon>Pezizomycetes</taxon>
        <taxon>Pezizales</taxon>
        <taxon>Tuberaceae</taxon>
        <taxon>Choiromyces</taxon>
    </lineage>
</organism>
<reference evidence="2 3" key="1">
    <citation type="journal article" date="2018" name="Nat. Ecol. Evol.">
        <title>Pezizomycetes genomes reveal the molecular basis of ectomycorrhizal truffle lifestyle.</title>
        <authorList>
            <person name="Murat C."/>
            <person name="Payen T."/>
            <person name="Noel B."/>
            <person name="Kuo A."/>
            <person name="Morin E."/>
            <person name="Chen J."/>
            <person name="Kohler A."/>
            <person name="Krizsan K."/>
            <person name="Balestrini R."/>
            <person name="Da Silva C."/>
            <person name="Montanini B."/>
            <person name="Hainaut M."/>
            <person name="Levati E."/>
            <person name="Barry K.W."/>
            <person name="Belfiori B."/>
            <person name="Cichocki N."/>
            <person name="Clum A."/>
            <person name="Dockter R.B."/>
            <person name="Fauchery L."/>
            <person name="Guy J."/>
            <person name="Iotti M."/>
            <person name="Le Tacon F."/>
            <person name="Lindquist E.A."/>
            <person name="Lipzen A."/>
            <person name="Malagnac F."/>
            <person name="Mello A."/>
            <person name="Molinier V."/>
            <person name="Miyauchi S."/>
            <person name="Poulain J."/>
            <person name="Riccioni C."/>
            <person name="Rubini A."/>
            <person name="Sitrit Y."/>
            <person name="Splivallo R."/>
            <person name="Traeger S."/>
            <person name="Wang M."/>
            <person name="Zifcakova L."/>
            <person name="Wipf D."/>
            <person name="Zambonelli A."/>
            <person name="Paolocci F."/>
            <person name="Nowrousian M."/>
            <person name="Ottonello S."/>
            <person name="Baldrian P."/>
            <person name="Spatafora J.W."/>
            <person name="Henrissat B."/>
            <person name="Nagy L.G."/>
            <person name="Aury J.M."/>
            <person name="Wincker P."/>
            <person name="Grigoriev I.V."/>
            <person name="Bonfante P."/>
            <person name="Martin F.M."/>
        </authorList>
    </citation>
    <scope>NUCLEOTIDE SEQUENCE [LARGE SCALE GENOMIC DNA]</scope>
    <source>
        <strain evidence="2 3">120613-1</strain>
    </source>
</reference>
<keyword evidence="1" id="KW-0472">Membrane</keyword>
<dbReference type="EMBL" id="ML120391">
    <property type="protein sequence ID" value="RPA99009.1"/>
    <property type="molecule type" value="Genomic_DNA"/>
</dbReference>
<proteinExistence type="predicted"/>
<name>A0A3N4JL81_9PEZI</name>
<accession>A0A3N4JL81</accession>
<evidence type="ECO:0000313" key="3">
    <source>
        <dbReference type="Proteomes" id="UP000276215"/>
    </source>
</evidence>
<keyword evidence="3" id="KW-1185">Reference proteome</keyword>
<dbReference type="Proteomes" id="UP000276215">
    <property type="component" value="Unassembled WGS sequence"/>
</dbReference>
<dbReference type="OrthoDB" id="5412294at2759"/>
<dbReference type="AlphaFoldDB" id="A0A3N4JL81"/>
<evidence type="ECO:0000256" key="1">
    <source>
        <dbReference type="SAM" id="Phobius"/>
    </source>
</evidence>
<keyword evidence="1" id="KW-0812">Transmembrane</keyword>